<protein>
    <recommendedName>
        <fullName evidence="1">Transposase MuDR plant domain-containing protein</fullName>
    </recommendedName>
</protein>
<dbReference type="EMBL" id="CAMAPF010000035">
    <property type="protein sequence ID" value="CAH9080592.1"/>
    <property type="molecule type" value="Genomic_DNA"/>
</dbReference>
<proteinExistence type="predicted"/>
<dbReference type="AlphaFoldDB" id="A0AAV0CN90"/>
<feature type="domain" description="Transposase MuDR plant" evidence="1">
    <location>
        <begin position="2"/>
        <end position="54"/>
    </location>
</feature>
<comment type="caution">
    <text evidence="2">The sequence shown here is derived from an EMBL/GenBank/DDBJ whole genome shotgun (WGS) entry which is preliminary data.</text>
</comment>
<name>A0AAV0CN90_9ASTE</name>
<evidence type="ECO:0000259" key="1">
    <source>
        <dbReference type="Pfam" id="PF03108"/>
    </source>
</evidence>
<evidence type="ECO:0000313" key="3">
    <source>
        <dbReference type="Proteomes" id="UP001152523"/>
    </source>
</evidence>
<reference evidence="2" key="1">
    <citation type="submission" date="2022-07" db="EMBL/GenBank/DDBJ databases">
        <authorList>
            <person name="Macas J."/>
            <person name="Novak P."/>
            <person name="Neumann P."/>
        </authorList>
    </citation>
    <scope>NUCLEOTIDE SEQUENCE</scope>
</reference>
<keyword evidence="3" id="KW-1185">Reference proteome</keyword>
<dbReference type="Pfam" id="PF03108">
    <property type="entry name" value="DBD_Tnp_Mut"/>
    <property type="match status" value="1"/>
</dbReference>
<gene>
    <name evidence="2" type="ORF">CEPIT_LOCUS7357</name>
</gene>
<evidence type="ECO:0000313" key="2">
    <source>
        <dbReference type="EMBL" id="CAH9080592.1"/>
    </source>
</evidence>
<accession>A0AAV0CN90</accession>
<sequence>MTFSSKKEFREALPNYGFEHGKDLKFVKNDSLRFIVKCKQTECPWTISLRKVQNSLSWRILRFSKTHEECGWNYHNKMVNSTKIAKRWSKEIQLHSNWKMKELRKKCVPKKSFM</sequence>
<dbReference type="Proteomes" id="UP001152523">
    <property type="component" value="Unassembled WGS sequence"/>
</dbReference>
<dbReference type="InterPro" id="IPR004332">
    <property type="entry name" value="Transposase_MuDR"/>
</dbReference>
<organism evidence="2 3">
    <name type="scientific">Cuscuta epithymum</name>
    <dbReference type="NCBI Taxonomy" id="186058"/>
    <lineage>
        <taxon>Eukaryota</taxon>
        <taxon>Viridiplantae</taxon>
        <taxon>Streptophyta</taxon>
        <taxon>Embryophyta</taxon>
        <taxon>Tracheophyta</taxon>
        <taxon>Spermatophyta</taxon>
        <taxon>Magnoliopsida</taxon>
        <taxon>eudicotyledons</taxon>
        <taxon>Gunneridae</taxon>
        <taxon>Pentapetalae</taxon>
        <taxon>asterids</taxon>
        <taxon>lamiids</taxon>
        <taxon>Solanales</taxon>
        <taxon>Convolvulaceae</taxon>
        <taxon>Cuscuteae</taxon>
        <taxon>Cuscuta</taxon>
        <taxon>Cuscuta subgen. Cuscuta</taxon>
    </lineage>
</organism>